<evidence type="ECO:0000256" key="5">
    <source>
        <dbReference type="ARBA" id="ARBA00030755"/>
    </source>
</evidence>
<name>A0A0M9DL68_9BACI</name>
<protein>
    <recommendedName>
        <fullName evidence="2">acetyl-CoA C-acetyltransferase</fullName>
        <ecNumber evidence="2">2.3.1.9</ecNumber>
    </recommendedName>
    <alternativeName>
        <fullName evidence="5">Acetoacetyl-CoA thiolase</fullName>
    </alternativeName>
</protein>
<keyword evidence="11" id="KW-1185">Reference proteome</keyword>
<dbReference type="SUPFAM" id="SSF53901">
    <property type="entry name" value="Thiolase-like"/>
    <property type="match status" value="2"/>
</dbReference>
<dbReference type="InterPro" id="IPR020615">
    <property type="entry name" value="Thiolase_acyl_enz_int_AS"/>
</dbReference>
<dbReference type="PIRSF" id="PIRSF000429">
    <property type="entry name" value="Ac-CoA_Ac_transf"/>
    <property type="match status" value="1"/>
</dbReference>
<dbReference type="NCBIfam" id="TIGR01930">
    <property type="entry name" value="AcCoA-C-Actrans"/>
    <property type="match status" value="1"/>
</dbReference>
<reference evidence="10 11" key="1">
    <citation type="submission" date="2015-07" db="EMBL/GenBank/DDBJ databases">
        <title>Genome sequencing project for genomic taxonomy and phylogenomics of Bacillus-like bacteria.</title>
        <authorList>
            <person name="Liu B."/>
            <person name="Wang J."/>
            <person name="Zhu Y."/>
            <person name="Liu G."/>
            <person name="Chen Q."/>
            <person name="Chen Z."/>
            <person name="Che J."/>
            <person name="Ge C."/>
            <person name="Shi H."/>
            <person name="Pan Z."/>
            <person name="Liu X."/>
        </authorList>
    </citation>
    <scope>NUCLEOTIDE SEQUENCE [LARGE SCALE GENOMIC DNA]</scope>
    <source>
        <strain evidence="10 11">DSM 54</strain>
    </source>
</reference>
<evidence type="ECO:0000313" key="10">
    <source>
        <dbReference type="EMBL" id="KOY83688.1"/>
    </source>
</evidence>
<sequence>MNKVYIVSALRTAVGRFGGSLKHFNSSDLSAATIKALIANVEIPLAQIDEVIIGNVYQAGGKGNPARQAAIKAGLPKSIPAMTINKQCASGMRSVSLAYQQIKAGEAEMILAGGTESMSNVPHILLNGRDGKKMGSMQLEDSLLYDGLICAMEDYHMGITAENLAQQYKISREEQDQFSVNSQNKALHAIQQGLFKKEIVPIEVSSSKWFTEDEHPRKTTVEALKNLKPAFLKEGGTVTAGNSSGLNDGASILLIVSEHALKKYNLQPLAEIISVASAGVEPSVMGIGPVPATRKALEKANLTIEEIDLIELNEAFAVQALAVMKELDMNPDIVNVNGGAVALGHPVGSSGSRIIVSLVHELQKRNLSYGLATLCIGGGQGAAVIIKNVQDNLVE</sequence>
<dbReference type="InterPro" id="IPR020616">
    <property type="entry name" value="Thiolase_N"/>
</dbReference>
<dbReference type="PANTHER" id="PTHR18919">
    <property type="entry name" value="ACETYL-COA C-ACYLTRANSFERASE"/>
    <property type="match status" value="1"/>
</dbReference>
<accession>A0A0M9DL68</accession>
<feature type="active site" description="Acyl-thioester intermediate" evidence="6">
    <location>
        <position position="88"/>
    </location>
</feature>
<dbReference type="PROSITE" id="PS00737">
    <property type="entry name" value="THIOLASE_2"/>
    <property type="match status" value="1"/>
</dbReference>
<dbReference type="PATRIC" id="fig|33935.3.peg.1019"/>
<dbReference type="EMBL" id="LGCI01000005">
    <property type="protein sequence ID" value="KOY83688.1"/>
    <property type="molecule type" value="Genomic_DNA"/>
</dbReference>
<evidence type="ECO:0000256" key="4">
    <source>
        <dbReference type="ARBA" id="ARBA00023315"/>
    </source>
</evidence>
<comment type="caution">
    <text evidence="10">The sequence shown here is derived from an EMBL/GenBank/DDBJ whole genome shotgun (WGS) entry which is preliminary data.</text>
</comment>
<dbReference type="Proteomes" id="UP000037977">
    <property type="component" value="Unassembled WGS sequence"/>
</dbReference>
<feature type="domain" description="Thiolase C-terminal" evidence="9">
    <location>
        <begin position="267"/>
        <end position="387"/>
    </location>
</feature>
<dbReference type="InterPro" id="IPR002155">
    <property type="entry name" value="Thiolase"/>
</dbReference>
<dbReference type="Pfam" id="PF02803">
    <property type="entry name" value="Thiolase_C"/>
    <property type="match status" value="1"/>
</dbReference>
<organism evidence="10 11">
    <name type="scientific">Lysinibacillus macroides</name>
    <dbReference type="NCBI Taxonomy" id="33935"/>
    <lineage>
        <taxon>Bacteria</taxon>
        <taxon>Bacillati</taxon>
        <taxon>Bacillota</taxon>
        <taxon>Bacilli</taxon>
        <taxon>Bacillales</taxon>
        <taxon>Bacillaceae</taxon>
        <taxon>Lysinibacillus</taxon>
    </lineage>
</organism>
<evidence type="ECO:0000259" key="8">
    <source>
        <dbReference type="Pfam" id="PF00108"/>
    </source>
</evidence>
<dbReference type="AlphaFoldDB" id="A0A0M9DL68"/>
<dbReference type="PROSITE" id="PS00098">
    <property type="entry name" value="THIOLASE_1"/>
    <property type="match status" value="1"/>
</dbReference>
<dbReference type="EC" id="2.3.1.9" evidence="2"/>
<dbReference type="CDD" id="cd00751">
    <property type="entry name" value="thiolase"/>
    <property type="match status" value="1"/>
</dbReference>
<dbReference type="InterPro" id="IPR020610">
    <property type="entry name" value="Thiolase_AS"/>
</dbReference>
<evidence type="ECO:0000256" key="3">
    <source>
        <dbReference type="ARBA" id="ARBA00022679"/>
    </source>
</evidence>
<evidence type="ECO:0000256" key="6">
    <source>
        <dbReference type="PIRSR" id="PIRSR000429-1"/>
    </source>
</evidence>
<evidence type="ECO:0000313" key="11">
    <source>
        <dbReference type="Proteomes" id="UP000037977"/>
    </source>
</evidence>
<evidence type="ECO:0000256" key="7">
    <source>
        <dbReference type="RuleBase" id="RU003557"/>
    </source>
</evidence>
<dbReference type="InterPro" id="IPR020617">
    <property type="entry name" value="Thiolase_C"/>
</dbReference>
<comment type="similarity">
    <text evidence="1 7">Belongs to the thiolase-like superfamily. Thiolase family.</text>
</comment>
<gene>
    <name evidence="10" type="ORF">ADM90_07835</name>
</gene>
<feature type="active site" description="Proton acceptor" evidence="6">
    <location>
        <position position="375"/>
    </location>
</feature>
<dbReference type="Gene3D" id="3.40.47.10">
    <property type="match status" value="2"/>
</dbReference>
<evidence type="ECO:0000259" key="9">
    <source>
        <dbReference type="Pfam" id="PF02803"/>
    </source>
</evidence>
<dbReference type="PROSITE" id="PS00099">
    <property type="entry name" value="THIOLASE_3"/>
    <property type="match status" value="1"/>
</dbReference>
<dbReference type="InterPro" id="IPR016039">
    <property type="entry name" value="Thiolase-like"/>
</dbReference>
<dbReference type="GO" id="GO:0003985">
    <property type="term" value="F:acetyl-CoA C-acetyltransferase activity"/>
    <property type="evidence" value="ECO:0007669"/>
    <property type="project" value="UniProtKB-EC"/>
</dbReference>
<dbReference type="PANTHER" id="PTHR18919:SF107">
    <property type="entry name" value="ACETYL-COA ACETYLTRANSFERASE, CYTOSOLIC"/>
    <property type="match status" value="1"/>
</dbReference>
<evidence type="ECO:0000256" key="1">
    <source>
        <dbReference type="ARBA" id="ARBA00010982"/>
    </source>
</evidence>
<evidence type="ECO:0000256" key="2">
    <source>
        <dbReference type="ARBA" id="ARBA00012705"/>
    </source>
</evidence>
<dbReference type="FunFam" id="3.40.47.10:FF:000010">
    <property type="entry name" value="Acetyl-CoA acetyltransferase (Thiolase)"/>
    <property type="match status" value="1"/>
</dbReference>
<feature type="domain" description="Thiolase N-terminal" evidence="8">
    <location>
        <begin position="4"/>
        <end position="258"/>
    </location>
</feature>
<dbReference type="Pfam" id="PF00108">
    <property type="entry name" value="Thiolase_N"/>
    <property type="match status" value="1"/>
</dbReference>
<proteinExistence type="inferred from homology"/>
<keyword evidence="3 7" id="KW-0808">Transferase</keyword>
<dbReference type="STRING" id="33935.ADM90_07835"/>
<dbReference type="InterPro" id="IPR020613">
    <property type="entry name" value="Thiolase_CS"/>
</dbReference>
<keyword evidence="4 7" id="KW-0012">Acyltransferase</keyword>
<feature type="active site" description="Proton acceptor" evidence="6">
    <location>
        <position position="345"/>
    </location>
</feature>